<dbReference type="EMBL" id="PYGJ01000015">
    <property type="protein sequence ID" value="PSL17725.1"/>
    <property type="molecule type" value="Genomic_DNA"/>
</dbReference>
<comment type="caution">
    <text evidence="1">The sequence shown here is derived from an EMBL/GenBank/DDBJ whole genome shotgun (WGS) entry which is preliminary data.</text>
</comment>
<proteinExistence type="predicted"/>
<dbReference type="Proteomes" id="UP000240418">
    <property type="component" value="Unassembled WGS sequence"/>
</dbReference>
<dbReference type="RefSeq" id="WP_165798930.1">
    <property type="nucleotide sequence ID" value="NZ_PYGJ01000015.1"/>
</dbReference>
<reference evidence="1 2" key="1">
    <citation type="submission" date="2018-03" db="EMBL/GenBank/DDBJ databases">
        <title>Genomic Encyclopedia of Archaeal and Bacterial Type Strains, Phase II (KMG-II): from individual species to whole genera.</title>
        <authorList>
            <person name="Goeker M."/>
        </authorList>
    </citation>
    <scope>NUCLEOTIDE SEQUENCE [LARGE SCALE GENOMIC DNA]</scope>
    <source>
        <strain evidence="1 2">DSM 100673</strain>
    </source>
</reference>
<protein>
    <submittedName>
        <fullName evidence="1">Uncharacterized protein</fullName>
    </submittedName>
</protein>
<evidence type="ECO:0000313" key="2">
    <source>
        <dbReference type="Proteomes" id="UP000240418"/>
    </source>
</evidence>
<dbReference type="AlphaFoldDB" id="A0A2P8F7M4"/>
<accession>A0A2P8F7M4</accession>
<evidence type="ECO:0000313" key="1">
    <source>
        <dbReference type="EMBL" id="PSL17725.1"/>
    </source>
</evidence>
<keyword evidence="2" id="KW-1185">Reference proteome</keyword>
<sequence length="239" mass="26401">MSAFQSYLDAHLLGKDPAKICKAIAQAWNGIVKRKKLPLAILSYEKGGQYRCRPLSIYPQSLQDEIVAYLDQLRHISLFDDEGPEYALRPASLRSTEAHLRQYLDALVETGVAPETLLSLKDAITASNMKSALTGIMKRRGLSDTKDGGLHNISATLVAIARHHLKVPEVELNAIQKIKKRATPTVQGMSSKNRDRLGQFHDWENVARLLSLPDTLMARAAANHGSRTSALFAMYAVAI</sequence>
<organism evidence="1 2">
    <name type="scientific">Shimia abyssi</name>
    <dbReference type="NCBI Taxonomy" id="1662395"/>
    <lineage>
        <taxon>Bacteria</taxon>
        <taxon>Pseudomonadati</taxon>
        <taxon>Pseudomonadota</taxon>
        <taxon>Alphaproteobacteria</taxon>
        <taxon>Rhodobacterales</taxon>
        <taxon>Roseobacteraceae</taxon>
    </lineage>
</organism>
<gene>
    <name evidence="1" type="ORF">CLV88_11572</name>
</gene>
<name>A0A2P8F7M4_9RHOB</name>